<comment type="caution">
    <text evidence="1">The sequence shown here is derived from an EMBL/GenBank/DDBJ whole genome shotgun (WGS) entry which is preliminary data.</text>
</comment>
<dbReference type="AlphaFoldDB" id="A0A8I1A3G9"/>
<proteinExistence type="predicted"/>
<keyword evidence="2" id="KW-1185">Reference proteome</keyword>
<sequence>MNGDFTSYEAYLERYQTFYDEEWNDRPPVLDREQFTRLFQLLRESYQTYEEMLRMGKQEEAGQYYRSVINGLENQLAISDASDNFRIQLLHSM</sequence>
<dbReference type="EMBL" id="JAECVW010000001">
    <property type="protein sequence ID" value="MBH8594109.1"/>
    <property type="molecule type" value="Genomic_DNA"/>
</dbReference>
<evidence type="ECO:0000313" key="2">
    <source>
        <dbReference type="Proteomes" id="UP000633619"/>
    </source>
</evidence>
<dbReference type="RefSeq" id="WP_181730918.1">
    <property type="nucleotide sequence ID" value="NZ_JACEIR010000001.1"/>
</dbReference>
<organism evidence="1 2">
    <name type="scientific">Thermoactinomyces intermedius</name>
    <dbReference type="NCBI Taxonomy" id="2024"/>
    <lineage>
        <taxon>Bacteria</taxon>
        <taxon>Bacillati</taxon>
        <taxon>Bacillota</taxon>
        <taxon>Bacilli</taxon>
        <taxon>Bacillales</taxon>
        <taxon>Thermoactinomycetaceae</taxon>
        <taxon>Thermoactinomyces</taxon>
    </lineage>
</organism>
<protein>
    <submittedName>
        <fullName evidence="1">Uncharacterized protein</fullName>
    </submittedName>
</protein>
<name>A0A8I1A3G9_THEIN</name>
<gene>
    <name evidence="1" type="ORF">I8U20_02050</name>
</gene>
<evidence type="ECO:0000313" key="1">
    <source>
        <dbReference type="EMBL" id="MBH8594109.1"/>
    </source>
</evidence>
<dbReference type="Proteomes" id="UP000633619">
    <property type="component" value="Unassembled WGS sequence"/>
</dbReference>
<reference evidence="1 2" key="1">
    <citation type="submission" date="2020-12" db="EMBL/GenBank/DDBJ databases">
        <title>WGS of Thermoactinomyces spp.</title>
        <authorList>
            <person name="Cheng K."/>
        </authorList>
    </citation>
    <scope>NUCLEOTIDE SEQUENCE [LARGE SCALE GENOMIC DNA]</scope>
    <source>
        <strain evidence="2">CICC 10671\DSM 43846</strain>
    </source>
</reference>
<accession>A0A8I1A3G9</accession>